<organism evidence="1 2">
    <name type="scientific">Dichomitus squalens</name>
    <dbReference type="NCBI Taxonomy" id="114155"/>
    <lineage>
        <taxon>Eukaryota</taxon>
        <taxon>Fungi</taxon>
        <taxon>Dikarya</taxon>
        <taxon>Basidiomycota</taxon>
        <taxon>Agaricomycotina</taxon>
        <taxon>Agaricomycetes</taxon>
        <taxon>Polyporales</taxon>
        <taxon>Polyporaceae</taxon>
        <taxon>Dichomitus</taxon>
    </lineage>
</organism>
<accession>A0A4Q9NVQ9</accession>
<dbReference type="AlphaFoldDB" id="A0A4Q9NVQ9"/>
<sequence length="141" mass="15536">MNRCIAHPLCTNSAAASEDVPTYARERFGNQKVISSGLGLVRSSYGPKANAEAEARPTRYRTRSLVPLTSTQCERRRICPVSSRRIPRRIRLPSTSISMYTYIYTTALIRLMIRLGHSMATSGSTSQSSRTTSSACSRSAT</sequence>
<gene>
    <name evidence="1" type="ORF">BD310DRAFT_827129</name>
</gene>
<keyword evidence="2" id="KW-1185">Reference proteome</keyword>
<dbReference type="EMBL" id="ML145180">
    <property type="protein sequence ID" value="TBU54847.1"/>
    <property type="molecule type" value="Genomic_DNA"/>
</dbReference>
<reference evidence="1 2" key="1">
    <citation type="submission" date="2019-01" db="EMBL/GenBank/DDBJ databases">
        <title>Draft genome sequences of three monokaryotic isolates of the white-rot basidiomycete fungus Dichomitus squalens.</title>
        <authorList>
            <consortium name="DOE Joint Genome Institute"/>
            <person name="Lopez S.C."/>
            <person name="Andreopoulos B."/>
            <person name="Pangilinan J."/>
            <person name="Lipzen A."/>
            <person name="Riley R."/>
            <person name="Ahrendt S."/>
            <person name="Ng V."/>
            <person name="Barry K."/>
            <person name="Daum C."/>
            <person name="Grigoriev I.V."/>
            <person name="Hilden K.S."/>
            <person name="Makela M.R."/>
            <person name="de Vries R.P."/>
        </authorList>
    </citation>
    <scope>NUCLEOTIDE SEQUENCE [LARGE SCALE GENOMIC DNA]</scope>
    <source>
        <strain evidence="1 2">CBS 464.89</strain>
    </source>
</reference>
<dbReference type="Proteomes" id="UP000292082">
    <property type="component" value="Unassembled WGS sequence"/>
</dbReference>
<proteinExistence type="predicted"/>
<protein>
    <submittedName>
        <fullName evidence="1">Uncharacterized protein</fullName>
    </submittedName>
</protein>
<evidence type="ECO:0000313" key="1">
    <source>
        <dbReference type="EMBL" id="TBU54847.1"/>
    </source>
</evidence>
<name>A0A4Q9NVQ9_9APHY</name>
<evidence type="ECO:0000313" key="2">
    <source>
        <dbReference type="Proteomes" id="UP000292082"/>
    </source>
</evidence>